<evidence type="ECO:0000313" key="2">
    <source>
        <dbReference type="Proteomes" id="UP001141806"/>
    </source>
</evidence>
<gene>
    <name evidence="1" type="ORF">NE237_011076</name>
</gene>
<dbReference type="Gene3D" id="3.30.70.120">
    <property type="match status" value="1"/>
</dbReference>
<proteinExistence type="predicted"/>
<accession>A0A9Q0GX81</accession>
<organism evidence="1 2">
    <name type="scientific">Protea cynaroides</name>
    <dbReference type="NCBI Taxonomy" id="273540"/>
    <lineage>
        <taxon>Eukaryota</taxon>
        <taxon>Viridiplantae</taxon>
        <taxon>Streptophyta</taxon>
        <taxon>Embryophyta</taxon>
        <taxon>Tracheophyta</taxon>
        <taxon>Spermatophyta</taxon>
        <taxon>Magnoliopsida</taxon>
        <taxon>Proteales</taxon>
        <taxon>Proteaceae</taxon>
        <taxon>Protea</taxon>
    </lineage>
</organism>
<reference evidence="1" key="1">
    <citation type="journal article" date="2023" name="Plant J.">
        <title>The genome of the king protea, Protea cynaroides.</title>
        <authorList>
            <person name="Chang J."/>
            <person name="Duong T.A."/>
            <person name="Schoeman C."/>
            <person name="Ma X."/>
            <person name="Roodt D."/>
            <person name="Barker N."/>
            <person name="Li Z."/>
            <person name="Van de Peer Y."/>
            <person name="Mizrachi E."/>
        </authorList>
    </citation>
    <scope>NUCLEOTIDE SEQUENCE</scope>
    <source>
        <tissue evidence="1">Young leaves</tissue>
    </source>
</reference>
<dbReference type="InterPro" id="IPR015867">
    <property type="entry name" value="N-reg_PII/ATP_PRibTrfase_C"/>
</dbReference>
<dbReference type="EMBL" id="JAMYWD010000011">
    <property type="protein sequence ID" value="KAJ4954293.1"/>
    <property type="molecule type" value="Genomic_DNA"/>
</dbReference>
<sequence length="135" mass="14982">MEVFFFFQHFPGIERKSSLARASAVPHIVDCTCSSIPLLFLHQAFKQLSKAVMARSGRLSSLNFHLRESPLINPRLVRPELKISRVPLLSVRTKNARNSPTILLALLKMGLRGVTVSDFRGFGVQGGSTERHAGI</sequence>
<keyword evidence="2" id="KW-1185">Reference proteome</keyword>
<evidence type="ECO:0000313" key="1">
    <source>
        <dbReference type="EMBL" id="KAJ4954293.1"/>
    </source>
</evidence>
<protein>
    <submittedName>
        <fullName evidence="1">Uncharacterized protein</fullName>
    </submittedName>
</protein>
<name>A0A9Q0GX81_9MAGN</name>
<dbReference type="AlphaFoldDB" id="A0A9Q0GX81"/>
<dbReference type="Proteomes" id="UP001141806">
    <property type="component" value="Unassembled WGS sequence"/>
</dbReference>
<comment type="caution">
    <text evidence="1">The sequence shown here is derived from an EMBL/GenBank/DDBJ whole genome shotgun (WGS) entry which is preliminary data.</text>
</comment>